<dbReference type="PANTHER" id="PTHR42796">
    <property type="entry name" value="FUMARYLACETOACETATE HYDROLASE DOMAIN-CONTAINING PROTEIN 2A-RELATED"/>
    <property type="match status" value="1"/>
</dbReference>
<evidence type="ECO:0000256" key="2">
    <source>
        <dbReference type="ARBA" id="ARBA00022723"/>
    </source>
</evidence>
<dbReference type="AlphaFoldDB" id="A0A5L4XK91"/>
<dbReference type="GO" id="GO:0016787">
    <property type="term" value="F:hydrolase activity"/>
    <property type="evidence" value="ECO:0007669"/>
    <property type="project" value="UniProtKB-KW"/>
</dbReference>
<dbReference type="Proteomes" id="UP000535509">
    <property type="component" value="Unassembled WGS sequence"/>
</dbReference>
<dbReference type="Gene3D" id="3.90.850.10">
    <property type="entry name" value="Fumarylacetoacetase-like, C-terminal domain"/>
    <property type="match status" value="1"/>
</dbReference>
<gene>
    <name evidence="4" type="ORF">CX802_05250</name>
</gene>
<dbReference type="GeneID" id="61064756"/>
<comment type="similarity">
    <text evidence="1">Belongs to the FAH family.</text>
</comment>
<proteinExistence type="inferred from homology"/>
<keyword evidence="4" id="KW-0378">Hydrolase</keyword>
<dbReference type="Pfam" id="PF01557">
    <property type="entry name" value="FAA_hydrolase"/>
    <property type="match status" value="1"/>
</dbReference>
<dbReference type="InterPro" id="IPR051121">
    <property type="entry name" value="FAH"/>
</dbReference>
<comment type="caution">
    <text evidence="4">The sequence shown here is derived from an EMBL/GenBank/DDBJ whole genome shotgun (WGS) entry which is preliminary data.</text>
</comment>
<keyword evidence="5" id="KW-1185">Reference proteome</keyword>
<dbReference type="RefSeq" id="WP_002849451.1">
    <property type="nucleotide sequence ID" value="NZ_AACCWO020000013.1"/>
</dbReference>
<dbReference type="GO" id="GO:0046872">
    <property type="term" value="F:metal ion binding"/>
    <property type="evidence" value="ECO:0007669"/>
    <property type="project" value="UniProtKB-KW"/>
</dbReference>
<sequence length="288" mass="32231">MKLLTHNLNGKDILAVLGADGSVIDISKANIYKKDMNELILTLNNDEKTRLESLSHEIGGIKYENTVKRSPIIFPLQDIICLGINFMEHAVESYKFKKIEFDGKREYPVYFSKRANEIVGDGGFIESHNDITSTLDYEVELAAIVGKDAKNISPDEVNKYIFGYTILNDISSRDIQNRYKQWYYGKSLDGATLMGPWIVTDLDVANLKIESRINGELRQSSNTNKMIFDINYVLSDLSKGMTIKAGSIISLGTPSGVGMGFTPPKYLKTQDMVECYIEGIGTLTNIVK</sequence>
<keyword evidence="2" id="KW-0479">Metal-binding</keyword>
<feature type="domain" description="Fumarylacetoacetase-like C-terminal" evidence="3">
    <location>
        <begin position="79"/>
        <end position="287"/>
    </location>
</feature>
<evidence type="ECO:0000313" key="4">
    <source>
        <dbReference type="EMBL" id="EAI8859243.1"/>
    </source>
</evidence>
<dbReference type="InterPro" id="IPR011234">
    <property type="entry name" value="Fumarylacetoacetase-like_C"/>
</dbReference>
<evidence type="ECO:0000256" key="1">
    <source>
        <dbReference type="ARBA" id="ARBA00010211"/>
    </source>
</evidence>
<dbReference type="GO" id="GO:0044281">
    <property type="term" value="P:small molecule metabolic process"/>
    <property type="evidence" value="ECO:0007669"/>
    <property type="project" value="UniProtKB-ARBA"/>
</dbReference>
<protein>
    <submittedName>
        <fullName evidence="4">Fumarylacetoacetate hydrolase family protein</fullName>
    </submittedName>
</protein>
<name>A0A5L4XK91_CAMFE</name>
<accession>A0A5L4XK91</accession>
<reference evidence="4 5" key="1">
    <citation type="submission" date="2018-06" db="EMBL/GenBank/DDBJ databases">
        <authorList>
            <consortium name="PulseNet: The National Subtyping Network for Foodborne Disease Surveillance"/>
            <person name="Tarr C.L."/>
            <person name="Trees E."/>
            <person name="Katz L.S."/>
            <person name="Carleton-Romer H.A."/>
            <person name="Stroika S."/>
            <person name="Kucerova Z."/>
            <person name="Roache K.F."/>
            <person name="Sabol A.L."/>
            <person name="Besser J."/>
            <person name="Gerner-Smidt P."/>
        </authorList>
    </citation>
    <scope>NUCLEOTIDE SEQUENCE [LARGE SCALE GENOMIC DNA]</scope>
    <source>
        <strain evidence="4 5">PNUSAC001503</strain>
    </source>
</reference>
<evidence type="ECO:0000259" key="3">
    <source>
        <dbReference type="Pfam" id="PF01557"/>
    </source>
</evidence>
<evidence type="ECO:0000313" key="5">
    <source>
        <dbReference type="Proteomes" id="UP000535509"/>
    </source>
</evidence>
<organism evidence="4 5">
    <name type="scientific">Campylobacter fetus</name>
    <dbReference type="NCBI Taxonomy" id="196"/>
    <lineage>
        <taxon>Bacteria</taxon>
        <taxon>Pseudomonadati</taxon>
        <taxon>Campylobacterota</taxon>
        <taxon>Epsilonproteobacteria</taxon>
        <taxon>Campylobacterales</taxon>
        <taxon>Campylobacteraceae</taxon>
        <taxon>Campylobacter</taxon>
    </lineage>
</organism>
<dbReference type="SUPFAM" id="SSF56529">
    <property type="entry name" value="FAH"/>
    <property type="match status" value="1"/>
</dbReference>
<dbReference type="EMBL" id="AABTCC010000013">
    <property type="protein sequence ID" value="EAI8859243.1"/>
    <property type="molecule type" value="Genomic_DNA"/>
</dbReference>
<dbReference type="OMA" id="CNKIVAP"/>
<dbReference type="PANTHER" id="PTHR42796:SF4">
    <property type="entry name" value="FUMARYLACETOACETATE HYDROLASE DOMAIN-CONTAINING PROTEIN 2A"/>
    <property type="match status" value="1"/>
</dbReference>
<dbReference type="InterPro" id="IPR036663">
    <property type="entry name" value="Fumarylacetoacetase_C_sf"/>
</dbReference>